<dbReference type="OrthoDB" id="185373at2759"/>
<evidence type="ECO:0000313" key="4">
    <source>
        <dbReference type="Proteomes" id="UP000186601"/>
    </source>
</evidence>
<reference evidence="3 4" key="1">
    <citation type="submission" date="2018-02" db="EMBL/GenBank/DDBJ databases">
        <title>Genome sequence of the basidiomycete white-rot fungus Phlebia centrifuga.</title>
        <authorList>
            <person name="Granchi Z."/>
            <person name="Peng M."/>
            <person name="de Vries R.P."/>
            <person name="Hilden K."/>
            <person name="Makela M.R."/>
            <person name="Grigoriev I."/>
            <person name="Riley R."/>
        </authorList>
    </citation>
    <scope>NUCLEOTIDE SEQUENCE [LARGE SCALE GENOMIC DNA]</scope>
    <source>
        <strain evidence="3 4">FBCC195</strain>
    </source>
</reference>
<proteinExistence type="predicted"/>
<dbReference type="PANTHER" id="PTHR47942:SF63">
    <property type="entry name" value="PENTATRICOPEPTIDE REPEAT-CONTAINING PROTEIN"/>
    <property type="match status" value="1"/>
</dbReference>
<feature type="repeat" description="PPR" evidence="2">
    <location>
        <begin position="395"/>
        <end position="429"/>
    </location>
</feature>
<dbReference type="PANTHER" id="PTHR47942">
    <property type="entry name" value="TETRATRICOPEPTIDE REPEAT (TPR)-LIKE SUPERFAMILY PROTEIN-RELATED"/>
    <property type="match status" value="1"/>
</dbReference>
<accession>A0A2R6NSJ7</accession>
<dbReference type="NCBIfam" id="TIGR00756">
    <property type="entry name" value="PPR"/>
    <property type="match status" value="2"/>
</dbReference>
<protein>
    <recommendedName>
        <fullName evidence="5">Pentatricopeptide repeat-containing protein</fullName>
    </recommendedName>
</protein>
<dbReference type="PROSITE" id="PS51375">
    <property type="entry name" value="PPR"/>
    <property type="match status" value="2"/>
</dbReference>
<evidence type="ECO:0000313" key="3">
    <source>
        <dbReference type="EMBL" id="PSR75895.1"/>
    </source>
</evidence>
<sequence length="726" mass="82072">MLRHVVHRIPCAPTLDFLLPRFYTSRQTLTKSLFSAPEKTFLKHIPQNSPSIPSTSKSPTSLQADDWDVNLSLPGAPHSLSDRKAELFNQVLPELKAALRKGDIPRSWKIWTLLTEEQWLQFLGPSQLNSYSRYIVEFTESHSSPGSISTDDLNAIDAMALFAAVGGAFGGLKARMLLYTKQRNPDAVDKLFTRYKTLLQEKGAWQDDIVEEPLQDDTQNFTDGTAKSASPKPRNAVRAEILFLAVAASAMQGSLRDAIHLVLQTPIAIPIASLPSFLADLAFDQALCNKTEDYVRGAMIARLLSRPALFAIQLSNLTKGLADKSMLHLYNTILRTLSEPDSWLTLDPSEVSAEKPVVLPRFAWASFLTGFLQCRRMDLAEKLWDDMARLGVIPDMDTWVALLNGYAGLRKVDRARQTWSLMVQQGLTPSPMAHKAIILAESKGGNPDEILMRLKDFQSQRTKKNFVDEPTALNVYNTGLHWLLFHARTDEARAILDQMHIEGPKPDVTTFNTFMRYYGRKKDMNGLAAMVQLMDAAGLTGDVFTYSIVLTALLPFRKDAPQVMFNLMRKHGVQPNVAMYTTIIDHLMKKQDEVMFRAALDLLNKMEMSTSKDVQPNEVTYTTILTGIHRNNRLDPAVVEETRQSISNKMKARNLMYSSVGYNILIKACLENPDAEGLQNALRYYREMVDRRMLIGNDTWYILLHGLMRRQEWRIADELNKGHYMD</sequence>
<evidence type="ECO:0008006" key="5">
    <source>
        <dbReference type="Google" id="ProtNLM"/>
    </source>
</evidence>
<keyword evidence="1" id="KW-0677">Repeat</keyword>
<evidence type="ECO:0000256" key="1">
    <source>
        <dbReference type="ARBA" id="ARBA00022737"/>
    </source>
</evidence>
<gene>
    <name evidence="3" type="ORF">PHLCEN_2v8809</name>
</gene>
<name>A0A2R6NSJ7_9APHY</name>
<dbReference type="EMBL" id="MLYV02000872">
    <property type="protein sequence ID" value="PSR75895.1"/>
    <property type="molecule type" value="Genomic_DNA"/>
</dbReference>
<organism evidence="3 4">
    <name type="scientific">Hermanssonia centrifuga</name>
    <dbReference type="NCBI Taxonomy" id="98765"/>
    <lineage>
        <taxon>Eukaryota</taxon>
        <taxon>Fungi</taxon>
        <taxon>Dikarya</taxon>
        <taxon>Basidiomycota</taxon>
        <taxon>Agaricomycotina</taxon>
        <taxon>Agaricomycetes</taxon>
        <taxon>Polyporales</taxon>
        <taxon>Meruliaceae</taxon>
        <taxon>Hermanssonia</taxon>
    </lineage>
</organism>
<dbReference type="InterPro" id="IPR002885">
    <property type="entry name" value="PPR_rpt"/>
</dbReference>
<dbReference type="STRING" id="98765.A0A2R6NSJ7"/>
<keyword evidence="4" id="KW-1185">Reference proteome</keyword>
<dbReference type="Gene3D" id="1.25.40.10">
    <property type="entry name" value="Tetratricopeptide repeat domain"/>
    <property type="match status" value="3"/>
</dbReference>
<dbReference type="InterPro" id="IPR051222">
    <property type="entry name" value="PPR/CCM1_RNA-binding"/>
</dbReference>
<comment type="caution">
    <text evidence="3">The sequence shown here is derived from an EMBL/GenBank/DDBJ whole genome shotgun (WGS) entry which is preliminary data.</text>
</comment>
<dbReference type="Proteomes" id="UP000186601">
    <property type="component" value="Unassembled WGS sequence"/>
</dbReference>
<evidence type="ECO:0000256" key="2">
    <source>
        <dbReference type="PROSITE-ProRule" id="PRU00708"/>
    </source>
</evidence>
<dbReference type="InterPro" id="IPR011990">
    <property type="entry name" value="TPR-like_helical_dom_sf"/>
</dbReference>
<dbReference type="AlphaFoldDB" id="A0A2R6NSJ7"/>
<feature type="repeat" description="PPR" evidence="2">
    <location>
        <begin position="360"/>
        <end position="394"/>
    </location>
</feature>
<dbReference type="Pfam" id="PF13041">
    <property type="entry name" value="PPR_2"/>
    <property type="match status" value="3"/>
</dbReference>